<dbReference type="SUPFAM" id="SSF51905">
    <property type="entry name" value="FAD/NAD(P)-binding domain"/>
    <property type="match status" value="1"/>
</dbReference>
<name>A0A7Z0EP89_9ACTN</name>
<evidence type="ECO:0000313" key="1">
    <source>
        <dbReference type="EMBL" id="NYJ35767.1"/>
    </source>
</evidence>
<sequence>MDSRGAEHAVVVGAGMAGLLAAAVASRHHGRVTVVERDVLAGRGDRRGVPQGGQAHDMLARGHQIIEELLPGLTARLEAEGAPRGDAGQNARWIISGGPLPRVHAGLDVLPATRALRESLVRERVAALPGVTVLDGTAVLRPTTGGDGTVVTGVVCEGAEGPFTLDADLVIDTAGRGSRTAAWLQELGYPRPEEERRRIDVNYVTCHYRTPEEAFRGDVSINTMATPETPRGASCQRVEDGRTVLTVYGILGERPPADHDGLLAFTKSLPTGDVHEVIEVSTPVSEPVRYRFPANLRRRYERLEDFPAGLLVLGDSLCSTNPRYGQGMTVAAQSALVLDEHLGRDPRPDPLAFLRDLTARVVDGVWETTIVTDLSYPGVEGERTEEVLWMHHFFLRVLAAAEQDPEVALAVIRACTLVDTFESLAEPGVMAAVERHGGPL</sequence>
<accession>A0A7Z0EP89</accession>
<dbReference type="RefSeq" id="WP_179825136.1">
    <property type="nucleotide sequence ID" value="NZ_JACCFS010000001.1"/>
</dbReference>
<reference evidence="1 2" key="1">
    <citation type="submission" date="2020-07" db="EMBL/GenBank/DDBJ databases">
        <title>Sequencing the genomes of 1000 actinobacteria strains.</title>
        <authorList>
            <person name="Klenk H.-P."/>
        </authorList>
    </citation>
    <scope>NUCLEOTIDE SEQUENCE [LARGE SCALE GENOMIC DNA]</scope>
    <source>
        <strain evidence="1 2">DSM 44442</strain>
    </source>
</reference>
<dbReference type="Pfam" id="PF12831">
    <property type="entry name" value="FAD_oxidored"/>
    <property type="match status" value="1"/>
</dbReference>
<dbReference type="PANTHER" id="PTHR43422:SF3">
    <property type="entry name" value="THIAMINE THIAZOLE SYNTHASE"/>
    <property type="match status" value="1"/>
</dbReference>
<comment type="caution">
    <text evidence="1">The sequence shown here is derived from an EMBL/GenBank/DDBJ whole genome shotgun (WGS) entry which is preliminary data.</text>
</comment>
<dbReference type="AlphaFoldDB" id="A0A7Z0EP89"/>
<organism evidence="1 2">
    <name type="scientific">Nocardiopsis aegyptia</name>
    <dbReference type="NCBI Taxonomy" id="220378"/>
    <lineage>
        <taxon>Bacteria</taxon>
        <taxon>Bacillati</taxon>
        <taxon>Actinomycetota</taxon>
        <taxon>Actinomycetes</taxon>
        <taxon>Streptosporangiales</taxon>
        <taxon>Nocardiopsidaceae</taxon>
        <taxon>Nocardiopsis</taxon>
    </lineage>
</organism>
<keyword evidence="2" id="KW-1185">Reference proteome</keyword>
<dbReference type="InterPro" id="IPR036188">
    <property type="entry name" value="FAD/NAD-bd_sf"/>
</dbReference>
<dbReference type="Proteomes" id="UP000572051">
    <property type="component" value="Unassembled WGS sequence"/>
</dbReference>
<protein>
    <submittedName>
        <fullName evidence="1">2-polyprenyl-6-methoxyphenol hydroxylase-like FAD-dependent oxidoreductase</fullName>
    </submittedName>
</protein>
<proteinExistence type="predicted"/>
<dbReference type="EMBL" id="JACCFS010000001">
    <property type="protein sequence ID" value="NYJ35767.1"/>
    <property type="molecule type" value="Genomic_DNA"/>
</dbReference>
<dbReference type="PANTHER" id="PTHR43422">
    <property type="entry name" value="THIAMINE THIAZOLE SYNTHASE"/>
    <property type="match status" value="1"/>
</dbReference>
<evidence type="ECO:0000313" key="2">
    <source>
        <dbReference type="Proteomes" id="UP000572051"/>
    </source>
</evidence>
<gene>
    <name evidence="1" type="ORF">HNR10_003648</name>
</gene>
<dbReference type="Gene3D" id="3.50.50.60">
    <property type="entry name" value="FAD/NAD(P)-binding domain"/>
    <property type="match status" value="1"/>
</dbReference>